<protein>
    <recommendedName>
        <fullName evidence="2 7">Site-specific DNA-methyltransferase (adenine-specific)</fullName>
        <ecNumber evidence="2 7">2.1.1.72</ecNumber>
    </recommendedName>
</protein>
<dbReference type="Gene3D" id="3.40.50.150">
    <property type="entry name" value="Vaccinia Virus protein VP39"/>
    <property type="match status" value="1"/>
</dbReference>
<dbReference type="GO" id="GO:0032259">
    <property type="term" value="P:methylation"/>
    <property type="evidence" value="ECO:0007669"/>
    <property type="project" value="UniProtKB-KW"/>
</dbReference>
<proteinExistence type="inferred from homology"/>
<keyword evidence="3 7" id="KW-0489">Methyltransferase</keyword>
<dbReference type="EMBL" id="CP101751">
    <property type="protein sequence ID" value="UUC47105.1"/>
    <property type="molecule type" value="Genomic_DNA"/>
</dbReference>
<sequence length="292" mass="33972">MLVLKKNKENCTLPKAQLLKWVGNKQKIATQIIKYFPRKFNTFYEPFLGSGAIMATLCPKKGIGSDIYPPLMAIWDMLKQDPQCLIDWYEERIDRINDQDKVTVYNDIRDSFNKNNNGADFIFLLRACYGGVIRFRKADGFMSTPCGVHTPISAETFRKRVYEWSERMANVEFRQCDYKTIFDQAHEGDLIYCDPPYPISQNILYGAHDFKLTELFDCIDQAKNRGVFVALSIDGSKKANRYLENLEFPDDLFQRDISLSLGNSMLKRFQMEGLKIRSEKAIKDRLLLTYRL</sequence>
<dbReference type="PROSITE" id="PS00092">
    <property type="entry name" value="N6_MTASE"/>
    <property type="match status" value="1"/>
</dbReference>
<dbReference type="InterPro" id="IPR002052">
    <property type="entry name" value="DNA_methylase_N6_adenine_CS"/>
</dbReference>
<dbReference type="PANTHER" id="PTHR30481:SF3">
    <property type="entry name" value="DNA ADENINE METHYLASE"/>
    <property type="match status" value="1"/>
</dbReference>
<evidence type="ECO:0000256" key="1">
    <source>
        <dbReference type="ARBA" id="ARBA00006594"/>
    </source>
</evidence>
<dbReference type="Proteomes" id="UP001059844">
    <property type="component" value="Chromosome"/>
</dbReference>
<dbReference type="NCBIfam" id="TIGR00571">
    <property type="entry name" value="dam"/>
    <property type="match status" value="1"/>
</dbReference>
<gene>
    <name evidence="8" type="ORF">NOX80_07865</name>
</gene>
<comment type="catalytic activity">
    <reaction evidence="6 7">
        <text>a 2'-deoxyadenosine in DNA + S-adenosyl-L-methionine = an N(6)-methyl-2'-deoxyadenosine in DNA + S-adenosyl-L-homocysteine + H(+)</text>
        <dbReference type="Rhea" id="RHEA:15197"/>
        <dbReference type="Rhea" id="RHEA-COMP:12418"/>
        <dbReference type="Rhea" id="RHEA-COMP:12419"/>
        <dbReference type="ChEBI" id="CHEBI:15378"/>
        <dbReference type="ChEBI" id="CHEBI:57856"/>
        <dbReference type="ChEBI" id="CHEBI:59789"/>
        <dbReference type="ChEBI" id="CHEBI:90615"/>
        <dbReference type="ChEBI" id="CHEBI:90616"/>
        <dbReference type="EC" id="2.1.1.72"/>
    </reaction>
</comment>
<dbReference type="RefSeq" id="WP_256552740.1">
    <property type="nucleotide sequence ID" value="NZ_CP101751.1"/>
</dbReference>
<keyword evidence="9" id="KW-1185">Reference proteome</keyword>
<keyword evidence="4 7" id="KW-0808">Transferase</keyword>
<dbReference type="Pfam" id="PF02086">
    <property type="entry name" value="MethyltransfD12"/>
    <property type="match status" value="1"/>
</dbReference>
<name>A0ABY5IXU7_9FLAO</name>
<dbReference type="InterPro" id="IPR029063">
    <property type="entry name" value="SAM-dependent_MTases_sf"/>
</dbReference>
<dbReference type="SUPFAM" id="SSF53335">
    <property type="entry name" value="S-adenosyl-L-methionine-dependent methyltransferases"/>
    <property type="match status" value="1"/>
</dbReference>
<evidence type="ECO:0000256" key="3">
    <source>
        <dbReference type="ARBA" id="ARBA00022603"/>
    </source>
</evidence>
<evidence type="ECO:0000256" key="5">
    <source>
        <dbReference type="ARBA" id="ARBA00022691"/>
    </source>
</evidence>
<accession>A0ABY5IXU7</accession>
<organism evidence="8 9">
    <name type="scientific">Flavobacterium cerinum</name>
    <dbReference type="NCBI Taxonomy" id="2502784"/>
    <lineage>
        <taxon>Bacteria</taxon>
        <taxon>Pseudomonadati</taxon>
        <taxon>Bacteroidota</taxon>
        <taxon>Flavobacteriia</taxon>
        <taxon>Flavobacteriales</taxon>
        <taxon>Flavobacteriaceae</taxon>
        <taxon>Flavobacterium</taxon>
    </lineage>
</organism>
<evidence type="ECO:0000313" key="9">
    <source>
        <dbReference type="Proteomes" id="UP001059844"/>
    </source>
</evidence>
<evidence type="ECO:0000256" key="4">
    <source>
        <dbReference type="ARBA" id="ARBA00022679"/>
    </source>
</evidence>
<reference evidence="8" key="1">
    <citation type="submission" date="2022-07" db="EMBL/GenBank/DDBJ databases">
        <title>Isolation, identification, and degradation of a PFOSA degrading strain from sewage treatment plant.</title>
        <authorList>
            <person name="Zhang L."/>
            <person name="Huo Y."/>
        </authorList>
    </citation>
    <scope>NUCLEOTIDE SEQUENCE</scope>
    <source>
        <strain evidence="8">C1</strain>
    </source>
</reference>
<dbReference type="PRINTS" id="PR00505">
    <property type="entry name" value="D12N6MTFRASE"/>
</dbReference>
<dbReference type="EC" id="2.1.1.72" evidence="2 7"/>
<evidence type="ECO:0000256" key="6">
    <source>
        <dbReference type="ARBA" id="ARBA00047942"/>
    </source>
</evidence>
<dbReference type="Gene3D" id="1.10.1020.10">
    <property type="entry name" value="Adenine-specific Methyltransferase, Domain 2"/>
    <property type="match status" value="1"/>
</dbReference>
<dbReference type="PANTHER" id="PTHR30481">
    <property type="entry name" value="DNA ADENINE METHYLASE"/>
    <property type="match status" value="1"/>
</dbReference>
<evidence type="ECO:0000256" key="2">
    <source>
        <dbReference type="ARBA" id="ARBA00011900"/>
    </source>
</evidence>
<comment type="similarity">
    <text evidence="1 7">Belongs to the N(4)/N(6)-methyltransferase family.</text>
</comment>
<dbReference type="InterPro" id="IPR012327">
    <property type="entry name" value="MeTrfase_D12"/>
</dbReference>
<evidence type="ECO:0000313" key="8">
    <source>
        <dbReference type="EMBL" id="UUC47105.1"/>
    </source>
</evidence>
<dbReference type="GO" id="GO:0009007">
    <property type="term" value="F:site-specific DNA-methyltransferase (adenine-specific) activity"/>
    <property type="evidence" value="ECO:0007669"/>
    <property type="project" value="UniProtKB-EC"/>
</dbReference>
<evidence type="ECO:0000256" key="7">
    <source>
        <dbReference type="RuleBase" id="RU361257"/>
    </source>
</evidence>
<keyword evidence="5 7" id="KW-0949">S-adenosyl-L-methionine</keyword>
<dbReference type="InterPro" id="IPR023095">
    <property type="entry name" value="Ade_MeTrfase_dom_2"/>
</dbReference>